<name>A0ABW3E5M1_9ACTN</name>
<protein>
    <recommendedName>
        <fullName evidence="3">RNA polymerase subunit sigma-70</fullName>
    </recommendedName>
</protein>
<feature type="non-terminal residue" evidence="1">
    <location>
        <position position="1"/>
    </location>
</feature>
<organism evidence="1 2">
    <name type="scientific">Streptosporangium algeriense</name>
    <dbReference type="NCBI Taxonomy" id="1682748"/>
    <lineage>
        <taxon>Bacteria</taxon>
        <taxon>Bacillati</taxon>
        <taxon>Actinomycetota</taxon>
        <taxon>Actinomycetes</taxon>
        <taxon>Streptosporangiales</taxon>
        <taxon>Streptosporangiaceae</taxon>
        <taxon>Streptosporangium</taxon>
    </lineage>
</organism>
<dbReference type="EMBL" id="JBHTHX010002279">
    <property type="protein sequence ID" value="MFD0890198.1"/>
    <property type="molecule type" value="Genomic_DNA"/>
</dbReference>
<gene>
    <name evidence="1" type="ORF">ACFQ08_37115</name>
</gene>
<comment type="caution">
    <text evidence="1">The sequence shown here is derived from an EMBL/GenBank/DDBJ whole genome shotgun (WGS) entry which is preliminary data.</text>
</comment>
<evidence type="ECO:0008006" key="3">
    <source>
        <dbReference type="Google" id="ProtNLM"/>
    </source>
</evidence>
<accession>A0ABW3E5M1</accession>
<evidence type="ECO:0000313" key="2">
    <source>
        <dbReference type="Proteomes" id="UP001597024"/>
    </source>
</evidence>
<dbReference type="Proteomes" id="UP001597024">
    <property type="component" value="Unassembled WGS sequence"/>
</dbReference>
<sequence>VGPRYAGCEVRWAFPGGTPTALITAGDRPVAVVTVETDSSGGRVRAIYGMANPDKLAHLSPRN</sequence>
<proteinExistence type="predicted"/>
<evidence type="ECO:0000313" key="1">
    <source>
        <dbReference type="EMBL" id="MFD0890198.1"/>
    </source>
</evidence>
<keyword evidence="2" id="KW-1185">Reference proteome</keyword>
<reference evidence="2" key="1">
    <citation type="journal article" date="2019" name="Int. J. Syst. Evol. Microbiol.">
        <title>The Global Catalogue of Microorganisms (GCM) 10K type strain sequencing project: providing services to taxonomists for standard genome sequencing and annotation.</title>
        <authorList>
            <consortium name="The Broad Institute Genomics Platform"/>
            <consortium name="The Broad Institute Genome Sequencing Center for Infectious Disease"/>
            <person name="Wu L."/>
            <person name="Ma J."/>
        </authorList>
    </citation>
    <scope>NUCLEOTIDE SEQUENCE [LARGE SCALE GENOMIC DNA]</scope>
    <source>
        <strain evidence="2">CCUG 62974</strain>
    </source>
</reference>